<accession>A0A143PGJ6</accession>
<evidence type="ECO:0000256" key="2">
    <source>
        <dbReference type="ARBA" id="ARBA00004496"/>
    </source>
</evidence>
<sequence>MAQATHPGEGKKPEEFRNYAAEARSSVREFYRLNHTNQTLDFVLGKKKEYLSLHRMEMTVWEALEYMNQLVDDSDPDVDFTQIEHAMQTAEAVRAAGQPRWFQLTGLVHDLGKVLCLWGEPQWAVVGDTFPVGCKYSDKCVYPEFFELNPDSKKPELMTENGIYEEHCGLANVHLSWGHDEYIYHVFKNHIPEGGLYALRYHSFYPWHKEGAYTHLTNENDRECMKWVKAFNRFDLYSKGDARPNVTELTPYYKDLIDEFVPGKLRW</sequence>
<evidence type="ECO:0000256" key="1">
    <source>
        <dbReference type="ARBA" id="ARBA00001962"/>
    </source>
</evidence>
<organism evidence="7 8">
    <name type="scientific">Luteitalea pratensis</name>
    <dbReference type="NCBI Taxonomy" id="1855912"/>
    <lineage>
        <taxon>Bacteria</taxon>
        <taxon>Pseudomonadati</taxon>
        <taxon>Acidobacteriota</taxon>
        <taxon>Vicinamibacteria</taxon>
        <taxon>Vicinamibacterales</taxon>
        <taxon>Vicinamibacteraceae</taxon>
        <taxon>Luteitalea</taxon>
    </lineage>
</organism>
<dbReference type="PANTHER" id="PTHR12588:SF0">
    <property type="entry name" value="INOSITOL OXYGENASE"/>
    <property type="match status" value="1"/>
</dbReference>
<dbReference type="GO" id="GO:0005506">
    <property type="term" value="F:iron ion binding"/>
    <property type="evidence" value="ECO:0007669"/>
    <property type="project" value="InterPro"/>
</dbReference>
<dbReference type="KEGG" id="abac:LuPra_00815"/>
<evidence type="ECO:0000256" key="3">
    <source>
        <dbReference type="ARBA" id="ARBA00022490"/>
    </source>
</evidence>
<reference evidence="8" key="2">
    <citation type="submission" date="2016-04" db="EMBL/GenBank/DDBJ databases">
        <title>First Complete Genome Sequence of a Subdivision 6 Acidobacterium.</title>
        <authorList>
            <person name="Huang S."/>
            <person name="Vieira S."/>
            <person name="Bunk B."/>
            <person name="Riedel T."/>
            <person name="Sproeer C."/>
            <person name="Overmann J."/>
        </authorList>
    </citation>
    <scope>NUCLEOTIDE SEQUENCE [LARGE SCALE GENOMIC DNA]</scope>
    <source>
        <strain evidence="8">DSM 100886 HEG_-6_39</strain>
    </source>
</reference>
<gene>
    <name evidence="7" type="ORF">LuPra_00815</name>
</gene>
<keyword evidence="6" id="KW-0408">Iron</keyword>
<dbReference type="Proteomes" id="UP000076079">
    <property type="component" value="Chromosome"/>
</dbReference>
<evidence type="ECO:0000313" key="8">
    <source>
        <dbReference type="Proteomes" id="UP000076079"/>
    </source>
</evidence>
<dbReference type="OrthoDB" id="1410477at2"/>
<dbReference type="GO" id="GO:0019310">
    <property type="term" value="P:inositol catabolic process"/>
    <property type="evidence" value="ECO:0007669"/>
    <property type="project" value="InterPro"/>
</dbReference>
<dbReference type="EMBL" id="CP015136">
    <property type="protein sequence ID" value="AMY07641.1"/>
    <property type="molecule type" value="Genomic_DNA"/>
</dbReference>
<proteinExistence type="predicted"/>
<evidence type="ECO:0000256" key="5">
    <source>
        <dbReference type="ARBA" id="ARBA00023002"/>
    </source>
</evidence>
<dbReference type="Gene3D" id="1.10.3210.10">
    <property type="entry name" value="Hypothetical protein af1432"/>
    <property type="match status" value="1"/>
</dbReference>
<dbReference type="RefSeq" id="WP_110169568.1">
    <property type="nucleotide sequence ID" value="NZ_CP015136.1"/>
</dbReference>
<keyword evidence="5" id="KW-0560">Oxidoreductase</keyword>
<dbReference type="SUPFAM" id="SSF109604">
    <property type="entry name" value="HD-domain/PDEase-like"/>
    <property type="match status" value="1"/>
</dbReference>
<dbReference type="AlphaFoldDB" id="A0A143PGJ6"/>
<dbReference type="Pfam" id="PF05153">
    <property type="entry name" value="MIOX"/>
    <property type="match status" value="1"/>
</dbReference>
<evidence type="ECO:0000256" key="6">
    <source>
        <dbReference type="ARBA" id="ARBA00023004"/>
    </source>
</evidence>
<comment type="cofactor">
    <cofactor evidence="1">
        <name>Fe cation</name>
        <dbReference type="ChEBI" id="CHEBI:24875"/>
    </cofactor>
</comment>
<dbReference type="PANTHER" id="PTHR12588">
    <property type="entry name" value="MYOINOSITOL OXYGENASE"/>
    <property type="match status" value="1"/>
</dbReference>
<dbReference type="GO" id="GO:0050113">
    <property type="term" value="F:inositol oxygenase activity"/>
    <property type="evidence" value="ECO:0007669"/>
    <property type="project" value="InterPro"/>
</dbReference>
<comment type="subcellular location">
    <subcellularLocation>
        <location evidence="2">Cytoplasm</location>
    </subcellularLocation>
</comment>
<keyword evidence="8" id="KW-1185">Reference proteome</keyword>
<name>A0A143PGJ6_LUTPR</name>
<reference evidence="7 8" key="1">
    <citation type="journal article" date="2016" name="Genome Announc.">
        <title>First Complete Genome Sequence of a Subdivision 6 Acidobacterium Strain.</title>
        <authorList>
            <person name="Huang S."/>
            <person name="Vieira S."/>
            <person name="Bunk B."/>
            <person name="Riedel T."/>
            <person name="Sproer C."/>
            <person name="Overmann J."/>
        </authorList>
    </citation>
    <scope>NUCLEOTIDE SEQUENCE [LARGE SCALE GENOMIC DNA]</scope>
    <source>
        <strain evidence="8">DSM 100886 HEG_-6_39</strain>
    </source>
</reference>
<evidence type="ECO:0000313" key="7">
    <source>
        <dbReference type="EMBL" id="AMY07641.1"/>
    </source>
</evidence>
<evidence type="ECO:0000256" key="4">
    <source>
        <dbReference type="ARBA" id="ARBA00022723"/>
    </source>
</evidence>
<protein>
    <recommendedName>
        <fullName evidence="9">Inositol oxygenase</fullName>
    </recommendedName>
</protein>
<dbReference type="GO" id="GO:0005737">
    <property type="term" value="C:cytoplasm"/>
    <property type="evidence" value="ECO:0007669"/>
    <property type="project" value="UniProtKB-SubCell"/>
</dbReference>
<keyword evidence="4" id="KW-0479">Metal-binding</keyword>
<dbReference type="STRING" id="1855912.LuPra_00815"/>
<dbReference type="PATRIC" id="fig|1813736.3.peg.851"/>
<keyword evidence="3" id="KW-0963">Cytoplasm</keyword>
<evidence type="ECO:0008006" key="9">
    <source>
        <dbReference type="Google" id="ProtNLM"/>
    </source>
</evidence>
<dbReference type="InterPro" id="IPR007828">
    <property type="entry name" value="Inositol_oxygenase"/>
</dbReference>